<comment type="function">
    <text evidence="5">Part of the ABC transporter complex HmuTUV involved in hemin import. Responsible for energy coupling to the transport system.</text>
</comment>
<evidence type="ECO:0000256" key="3">
    <source>
        <dbReference type="ARBA" id="ARBA00022840"/>
    </source>
</evidence>
<reference evidence="8" key="1">
    <citation type="submission" date="2018-10" db="EMBL/GenBank/DDBJ databases">
        <authorList>
            <person name="Peiro R."/>
            <person name="Begona"/>
            <person name="Cbmso G."/>
            <person name="Lopez M."/>
            <person name="Gonzalez S."/>
            <person name="Sacristan E."/>
            <person name="Castillo E."/>
        </authorList>
    </citation>
    <scope>NUCLEOTIDE SEQUENCE [LARGE SCALE GENOMIC DNA]</scope>
</reference>
<dbReference type="InterPro" id="IPR003439">
    <property type="entry name" value="ABC_transporter-like_ATP-bd"/>
</dbReference>
<dbReference type="SUPFAM" id="SSF52540">
    <property type="entry name" value="P-loop containing nucleoside triphosphate hydrolases"/>
    <property type="match status" value="1"/>
</dbReference>
<dbReference type="InterPro" id="IPR003593">
    <property type="entry name" value="AAA+_ATPase"/>
</dbReference>
<accession>A0A3S5CYD5</accession>
<keyword evidence="1" id="KW-0813">Transport</keyword>
<evidence type="ECO:0000256" key="5">
    <source>
        <dbReference type="ARBA" id="ARBA00037066"/>
    </source>
</evidence>
<dbReference type="Gene3D" id="3.40.50.300">
    <property type="entry name" value="P-loop containing nucleotide triphosphate hydrolases"/>
    <property type="match status" value="1"/>
</dbReference>
<dbReference type="PANTHER" id="PTHR42794">
    <property type="entry name" value="HEMIN IMPORT ATP-BINDING PROTEIN HMUV"/>
    <property type="match status" value="1"/>
</dbReference>
<keyword evidence="3 7" id="KW-0067">ATP-binding</keyword>
<sequence length="276" mass="28589">MTAIVLRDVTVRAGRATLLDAVDLTVAPGEIIAVVGPNGAGKSTLMRVLSGELSRGRGRVLLKGEDIAACSPSRLATLRAVLSQSVAVAFPFTVEEIVRMGAGVSRGAAIDTLVDAMLAEVDLAALRHRTITTLSGGEQHRAHLARVLVQLARGEAAAGPGVLLLDEPTAALDLRHQIDVVAAVRARAAAGTAVVAVLHDLNLAAAVADRVVALHRGRIAADGAPRTVITPDLLARVFGVDLRSCGLPAGVPCVLPHMITPRGRSAPPVAEPRERR</sequence>
<dbReference type="NCBIfam" id="NF010068">
    <property type="entry name" value="PRK13548.1"/>
    <property type="match status" value="1"/>
</dbReference>
<feature type="domain" description="ABC transporter" evidence="6">
    <location>
        <begin position="4"/>
        <end position="241"/>
    </location>
</feature>
<evidence type="ECO:0000256" key="2">
    <source>
        <dbReference type="ARBA" id="ARBA00022741"/>
    </source>
</evidence>
<dbReference type="Proteomes" id="UP000289200">
    <property type="component" value="Unassembled WGS sequence"/>
</dbReference>
<keyword evidence="4" id="KW-1278">Translocase</keyword>
<dbReference type="GO" id="GO:0016887">
    <property type="term" value="F:ATP hydrolysis activity"/>
    <property type="evidence" value="ECO:0007669"/>
    <property type="project" value="InterPro"/>
</dbReference>
<dbReference type="GO" id="GO:0005524">
    <property type="term" value="F:ATP binding"/>
    <property type="evidence" value="ECO:0007669"/>
    <property type="project" value="UniProtKB-KW"/>
</dbReference>
<dbReference type="InterPro" id="IPR027417">
    <property type="entry name" value="P-loop_NTPase"/>
</dbReference>
<gene>
    <name evidence="7" type="primary">hmuV</name>
    <name evidence="7" type="ORF">RHODGE_RHODGE_02243</name>
</gene>
<evidence type="ECO:0000313" key="7">
    <source>
        <dbReference type="EMBL" id="VCU09070.1"/>
    </source>
</evidence>
<dbReference type="OrthoDB" id="9805601at2"/>
<organism evidence="7 8">
    <name type="scientific">Rhodoplanes serenus</name>
    <dbReference type="NCBI Taxonomy" id="200615"/>
    <lineage>
        <taxon>Bacteria</taxon>
        <taxon>Pseudomonadati</taxon>
        <taxon>Pseudomonadota</taxon>
        <taxon>Alphaproteobacteria</taxon>
        <taxon>Hyphomicrobiales</taxon>
        <taxon>Nitrobacteraceae</taxon>
        <taxon>Rhodoplanes</taxon>
    </lineage>
</organism>
<protein>
    <submittedName>
        <fullName evidence="7">Hemin import ATP-binding protein HmuV</fullName>
    </submittedName>
</protein>
<proteinExistence type="predicted"/>
<keyword evidence="2" id="KW-0547">Nucleotide-binding</keyword>
<dbReference type="SMART" id="SM00382">
    <property type="entry name" value="AAA"/>
    <property type="match status" value="1"/>
</dbReference>
<evidence type="ECO:0000259" key="6">
    <source>
        <dbReference type="PROSITE" id="PS50893"/>
    </source>
</evidence>
<dbReference type="AlphaFoldDB" id="A0A3S5CYD5"/>
<dbReference type="PANTHER" id="PTHR42794:SF1">
    <property type="entry name" value="HEMIN IMPORT ATP-BINDING PROTEIN HMUV"/>
    <property type="match status" value="1"/>
</dbReference>
<evidence type="ECO:0000256" key="4">
    <source>
        <dbReference type="ARBA" id="ARBA00022967"/>
    </source>
</evidence>
<keyword evidence="8" id="KW-1185">Reference proteome</keyword>
<dbReference type="Pfam" id="PF00005">
    <property type="entry name" value="ABC_tran"/>
    <property type="match status" value="1"/>
</dbReference>
<name>A0A3S5CYD5_9BRAD</name>
<evidence type="ECO:0000313" key="8">
    <source>
        <dbReference type="Proteomes" id="UP000289200"/>
    </source>
</evidence>
<evidence type="ECO:0000256" key="1">
    <source>
        <dbReference type="ARBA" id="ARBA00022448"/>
    </source>
</evidence>
<dbReference type="PROSITE" id="PS50893">
    <property type="entry name" value="ABC_TRANSPORTER_2"/>
    <property type="match status" value="1"/>
</dbReference>
<dbReference type="EMBL" id="UWOC01000139">
    <property type="protein sequence ID" value="VCU09070.1"/>
    <property type="molecule type" value="Genomic_DNA"/>
</dbReference>
<comment type="caution">
    <text evidence="7">The sequence shown here is derived from an EMBL/GenBank/DDBJ whole genome shotgun (WGS) entry which is preliminary data.</text>
</comment>